<feature type="region of interest" description="Disordered" evidence="1">
    <location>
        <begin position="381"/>
        <end position="405"/>
    </location>
</feature>
<feature type="region of interest" description="Disordered" evidence="1">
    <location>
        <begin position="881"/>
        <end position="904"/>
    </location>
</feature>
<dbReference type="OrthoDB" id="8956920at2759"/>
<evidence type="ECO:0000313" key="3">
    <source>
        <dbReference type="Proteomes" id="UP000677803"/>
    </source>
</evidence>
<evidence type="ECO:0000256" key="1">
    <source>
        <dbReference type="SAM" id="MobiDB-lite"/>
    </source>
</evidence>
<evidence type="ECO:0000313" key="2">
    <source>
        <dbReference type="EMBL" id="CAG5896993.1"/>
    </source>
</evidence>
<feature type="region of interest" description="Disordered" evidence="1">
    <location>
        <begin position="985"/>
        <end position="1047"/>
    </location>
</feature>
<reference evidence="2" key="1">
    <citation type="submission" date="2021-05" db="EMBL/GenBank/DDBJ databases">
        <authorList>
            <person name="Tigano A."/>
        </authorList>
    </citation>
    <scope>NUCLEOTIDE SEQUENCE</scope>
</reference>
<feature type="region of interest" description="Disordered" evidence="1">
    <location>
        <begin position="1106"/>
        <end position="1141"/>
    </location>
</feature>
<feature type="compositionally biased region" description="Polar residues" evidence="1">
    <location>
        <begin position="995"/>
        <end position="1009"/>
    </location>
</feature>
<name>A0A8S4ARV6_9TELE</name>
<feature type="region of interest" description="Disordered" evidence="1">
    <location>
        <begin position="1162"/>
        <end position="1201"/>
    </location>
</feature>
<feature type="region of interest" description="Disordered" evidence="1">
    <location>
        <begin position="685"/>
        <end position="728"/>
    </location>
</feature>
<sequence length="1372" mass="152125">MTRVRRLRFNPTLGTTFSFCGTLLRLLASVQCIFFSLMACRESRGGVVLLCIGLLVFVTSLCHCTKPTRLKALDNLKESSMHIQSQAKESHQHHGRLLIGQNLQQDANLNGTNTTNMFNIETDYQADMGWWQSKELSGQGGKQEPGVAATQHVLEMDPRVECTGDSMKLLVQGATSPPDSLLFVDRGVQLSPLSMSKLPSSCGYTIRSTRTDLLLIAPYDGCFVILEENNYVLPLLWWGLPVRMSCPMITHPSPNPPMVTCHAGGMVVKIDGTNSASKIKVKVNGNWEPLLKASQRCIFGVVEHPEGVVISVHYTPCLQKKDGLYTLELAMEGQTKVSCPLLLLAQSEVTKGYQQQMEMPRKGLYSTTSDATSVHPTKQSAHQVPEFPKYPQIPNRQSQVPKETGYSRFPYSPFFPNYLYPHHTNPDSLPTVKPMSPTTASPGGKPTGKNEQGLNRFHSLSYLPGPLPSQSPFTKFPAGKDQHFHQNPSNRPPGLPQKPSANQPKDQEQRPLQPFLYCMQPPASHGHNVHPLCFDRLPENPDLLHPAFSENPHGDLYQPFYLFYTQQHMGSKPPGVSQPSKPGLPQTQVHQPFSTQHSSQNPTVTSQTPWPGVPQGQGHQLFYPFYSHPKPTPKPASDPRPSKPETPKPLNPFYNRPNPTPKPTVSLPLNPGIPRVQEYQPFIPFFNRPKPSWPSEPGTHLRPAQQPLPHPQNPGPQHPSKPTADPQQRLPQSALGQLYHMFHTYHTFPKPQPGTKPPGVPQPSQPEIPQKPSHPQPKPGMQTPASSAPQLVQTPAHLDQFHQEMCLYSQLMANHPTAGENIQGQAYGPCYPYMTQGPKKEYGTRLKNPGQSFQSHNVKPFQTNPSNVFSYSQQPPYFPPIPASTGHPPVSTPAKNQKHPGPPNLQMGNVGIPSKVPQASSPQMSSLYCPQICPSGFGNCCLQISFHQHLHIVPAGFDGKEFEFHTGLPFDSSIMYNNFGNGMQPASLSRKPTEGTLQAVTSRTSVPTSPQLPPVADKKHPQQQPPDGNPAAPPGSSPSNTANLQMPVNPYFQTDMHLPHFLYKPQYHDLLMFQQGKSPADADPSKLWASGHKPAIQYDPSKIQFPQTVNQPFSGINPYRPSSKSNQYPRHTTEQQSKPLDNERQALNAKFGDQHQINFFSPYYMPRDAPEPTDNNSVAPNNSQESEAGLNSTEHGQTLSSHLESQSYVLLQYGPPGRDHNSYRESPVPLSELAQTAKSETLNLARPHHTNPQNLESIQEKGQQITWLGEGISVPLPSNVNYLHRLDDSSLPSFSTAPDESHRLFSEESFRAVHSKPETHKPFEDLLKSLTPPGSNQKFPLHIPGTVLQEWHSDQPAKGKNKPVQMEHGNKG</sequence>
<dbReference type="EMBL" id="CAJRST010007779">
    <property type="protein sequence ID" value="CAG5896993.1"/>
    <property type="molecule type" value="Genomic_DNA"/>
</dbReference>
<dbReference type="Proteomes" id="UP000677803">
    <property type="component" value="Unassembled WGS sequence"/>
</dbReference>
<comment type="caution">
    <text evidence="2">The sequence shown here is derived from an EMBL/GenBank/DDBJ whole genome shotgun (WGS) entry which is preliminary data.</text>
</comment>
<feature type="region of interest" description="Disordered" evidence="1">
    <location>
        <begin position="568"/>
        <end position="672"/>
    </location>
</feature>
<feature type="compositionally biased region" description="Pro residues" evidence="1">
    <location>
        <begin position="1023"/>
        <end position="1036"/>
    </location>
</feature>
<feature type="compositionally biased region" description="Pro residues" evidence="1">
    <location>
        <begin position="750"/>
        <end position="766"/>
    </location>
</feature>
<protein>
    <submittedName>
        <fullName evidence="2">(Atlantic silverside) hypothetical protein</fullName>
    </submittedName>
</protein>
<feature type="compositionally biased region" description="Polar residues" evidence="1">
    <location>
        <begin position="1106"/>
        <end position="1139"/>
    </location>
</feature>
<gene>
    <name evidence="2" type="ORF">MMEN_LOCUS8040</name>
</gene>
<accession>A0A8S4ARV6</accession>
<keyword evidence="3" id="KW-1185">Reference proteome</keyword>
<feature type="compositionally biased region" description="Polar residues" evidence="1">
    <location>
        <begin position="1173"/>
        <end position="1201"/>
    </location>
</feature>
<feature type="compositionally biased region" description="Polar residues" evidence="1">
    <location>
        <begin position="577"/>
        <end position="609"/>
    </location>
</feature>
<feature type="region of interest" description="Disordered" evidence="1">
    <location>
        <begin position="1323"/>
        <end position="1372"/>
    </location>
</feature>
<feature type="compositionally biased region" description="Pro residues" evidence="1">
    <location>
        <begin position="706"/>
        <end position="719"/>
    </location>
</feature>
<organism evidence="2 3">
    <name type="scientific">Menidia menidia</name>
    <name type="common">Atlantic silverside</name>
    <dbReference type="NCBI Taxonomy" id="238744"/>
    <lineage>
        <taxon>Eukaryota</taxon>
        <taxon>Metazoa</taxon>
        <taxon>Chordata</taxon>
        <taxon>Craniata</taxon>
        <taxon>Vertebrata</taxon>
        <taxon>Euteleostomi</taxon>
        <taxon>Actinopterygii</taxon>
        <taxon>Neopterygii</taxon>
        <taxon>Teleostei</taxon>
        <taxon>Neoteleostei</taxon>
        <taxon>Acanthomorphata</taxon>
        <taxon>Ovalentaria</taxon>
        <taxon>Atherinomorphae</taxon>
        <taxon>Atheriniformes</taxon>
        <taxon>Atherinopsidae</taxon>
        <taxon>Menidiinae</taxon>
        <taxon>Menidia</taxon>
    </lineage>
</organism>
<proteinExistence type="predicted"/>
<feature type="region of interest" description="Disordered" evidence="1">
    <location>
        <begin position="425"/>
        <end position="508"/>
    </location>
</feature>
<feature type="region of interest" description="Disordered" evidence="1">
    <location>
        <begin position="745"/>
        <end position="790"/>
    </location>
</feature>